<dbReference type="Proteomes" id="UP000229782">
    <property type="component" value="Unassembled WGS sequence"/>
</dbReference>
<protein>
    <recommendedName>
        <fullName evidence="5">MtN3 and saliva related transmembrane protein</fullName>
    </recommendedName>
</protein>
<proteinExistence type="predicted"/>
<dbReference type="Gene3D" id="1.20.1280.290">
    <property type="match status" value="1"/>
</dbReference>
<comment type="caution">
    <text evidence="3">The sequence shown here is derived from an EMBL/GenBank/DDBJ whole genome shotgun (WGS) entry which is preliminary data.</text>
</comment>
<accession>A0A2H0N216</accession>
<feature type="transmembrane region" description="Helical" evidence="2">
    <location>
        <begin position="67"/>
        <end position="89"/>
    </location>
</feature>
<dbReference type="EMBL" id="PCWM01000074">
    <property type="protein sequence ID" value="PIR02921.1"/>
    <property type="molecule type" value="Genomic_DNA"/>
</dbReference>
<feature type="compositionally biased region" description="Basic and acidic residues" evidence="1">
    <location>
        <begin position="17"/>
        <end position="26"/>
    </location>
</feature>
<sequence length="117" mass="13507">MADPLHHIQKRKRVHRNHTDTKKYEPYPHPNPLKRYVDQMVYGASIFVPAMTALQAGKIWFEKDAKGISLITWAGFSLANIVWLLYGILHKEKPIVCMYTLLFFCNISIVIGAFLYG</sequence>
<feature type="transmembrane region" description="Helical" evidence="2">
    <location>
        <begin position="40"/>
        <end position="61"/>
    </location>
</feature>
<reference evidence="3 4" key="1">
    <citation type="submission" date="2017-09" db="EMBL/GenBank/DDBJ databases">
        <title>Depth-based differentiation of microbial function through sediment-hosted aquifers and enrichment of novel symbionts in the deep terrestrial subsurface.</title>
        <authorList>
            <person name="Probst A.J."/>
            <person name="Ladd B."/>
            <person name="Jarett J.K."/>
            <person name="Geller-Mcgrath D.E."/>
            <person name="Sieber C.M."/>
            <person name="Emerson J.B."/>
            <person name="Anantharaman K."/>
            <person name="Thomas B.C."/>
            <person name="Malmstrom R."/>
            <person name="Stieglmeier M."/>
            <person name="Klingl A."/>
            <person name="Woyke T."/>
            <person name="Ryan C.M."/>
            <person name="Banfield J.F."/>
        </authorList>
    </citation>
    <scope>NUCLEOTIDE SEQUENCE [LARGE SCALE GENOMIC DNA]</scope>
    <source>
        <strain evidence="3">CG11_big_fil_rev_8_21_14_0_20_43_7</strain>
    </source>
</reference>
<evidence type="ECO:0000313" key="4">
    <source>
        <dbReference type="Proteomes" id="UP000229782"/>
    </source>
</evidence>
<evidence type="ECO:0000256" key="2">
    <source>
        <dbReference type="SAM" id="Phobius"/>
    </source>
</evidence>
<feature type="region of interest" description="Disordered" evidence="1">
    <location>
        <begin position="9"/>
        <end position="29"/>
    </location>
</feature>
<feature type="transmembrane region" description="Helical" evidence="2">
    <location>
        <begin position="96"/>
        <end position="116"/>
    </location>
</feature>
<keyword evidence="2" id="KW-0812">Transmembrane</keyword>
<evidence type="ECO:0000313" key="3">
    <source>
        <dbReference type="EMBL" id="PIR02921.1"/>
    </source>
</evidence>
<keyword evidence="2" id="KW-1133">Transmembrane helix</keyword>
<keyword evidence="2" id="KW-0472">Membrane</keyword>
<evidence type="ECO:0000256" key="1">
    <source>
        <dbReference type="SAM" id="MobiDB-lite"/>
    </source>
</evidence>
<organism evidence="3 4">
    <name type="scientific">Candidatus Magasanikbacteria bacterium CG11_big_fil_rev_8_21_14_0_20_43_7</name>
    <dbReference type="NCBI Taxonomy" id="1974654"/>
    <lineage>
        <taxon>Bacteria</taxon>
        <taxon>Candidatus Magasanikiibacteriota</taxon>
    </lineage>
</organism>
<dbReference type="AlphaFoldDB" id="A0A2H0N216"/>
<name>A0A2H0N216_9BACT</name>
<gene>
    <name evidence="3" type="ORF">COV60_03070</name>
</gene>
<evidence type="ECO:0008006" key="5">
    <source>
        <dbReference type="Google" id="ProtNLM"/>
    </source>
</evidence>